<dbReference type="EMBL" id="JBEPLJ010000001">
    <property type="protein sequence ID" value="MET3584064.1"/>
    <property type="molecule type" value="Genomic_DNA"/>
</dbReference>
<comment type="caution">
    <text evidence="1">The sequence shown here is derived from an EMBL/GenBank/DDBJ whole genome shotgun (WGS) entry which is preliminary data.</text>
</comment>
<evidence type="ECO:0000313" key="1">
    <source>
        <dbReference type="EMBL" id="MET3584064.1"/>
    </source>
</evidence>
<dbReference type="Proteomes" id="UP001549031">
    <property type="component" value="Unassembled WGS sequence"/>
</dbReference>
<evidence type="ECO:0000313" key="2">
    <source>
        <dbReference type="Proteomes" id="UP001549031"/>
    </source>
</evidence>
<reference evidence="1 2" key="1">
    <citation type="submission" date="2024-06" db="EMBL/GenBank/DDBJ databases">
        <title>Genomic Encyclopedia of Type Strains, Phase IV (KMG-IV): sequencing the most valuable type-strain genomes for metagenomic binning, comparative biology and taxonomic classification.</title>
        <authorList>
            <person name="Goeker M."/>
        </authorList>
    </citation>
    <scope>NUCLEOTIDE SEQUENCE [LARGE SCALE GENOMIC DNA]</scope>
    <source>
        <strain evidence="1 2">DSM 105042</strain>
    </source>
</reference>
<sequence length="50" mass="5343">MQMALPVTLLLLMILALGALLMIAPQPVETVDPLTTSTILQREEALSAIP</sequence>
<keyword evidence="2" id="KW-1185">Reference proteome</keyword>
<accession>A0ABV2H0T1</accession>
<organism evidence="1 2">
    <name type="scientific">Pseudorhizobium tarimense</name>
    <dbReference type="NCBI Taxonomy" id="1079109"/>
    <lineage>
        <taxon>Bacteria</taxon>
        <taxon>Pseudomonadati</taxon>
        <taxon>Pseudomonadota</taxon>
        <taxon>Alphaproteobacteria</taxon>
        <taxon>Hyphomicrobiales</taxon>
        <taxon>Rhizobiaceae</taxon>
        <taxon>Rhizobium/Agrobacterium group</taxon>
        <taxon>Pseudorhizobium</taxon>
    </lineage>
</organism>
<proteinExistence type="predicted"/>
<dbReference type="RefSeq" id="WP_247242107.1">
    <property type="nucleotide sequence ID" value="NZ_JALJRA010000001.1"/>
</dbReference>
<gene>
    <name evidence="1" type="ORF">ABID21_000156</name>
</gene>
<name>A0ABV2H0T1_9HYPH</name>
<protein>
    <submittedName>
        <fullName evidence="1">Uncharacterized protein</fullName>
    </submittedName>
</protein>